<dbReference type="AlphaFoldDB" id="A0A544QPL0"/>
<comment type="caution">
    <text evidence="2">The sequence shown here is derived from an EMBL/GenBank/DDBJ whole genome shotgun (WGS) entry which is preliminary data.</text>
</comment>
<name>A0A544QPL0_9EURY</name>
<sequence>MRWKLFADLAERAGDDEIEVSVDGSEPTADDALAALLADYPELEERVFTADGDLESHLNLLRNGENVSDTGLATPVSDDDELALFPPVSGG</sequence>
<dbReference type="InterPro" id="IPR012675">
    <property type="entry name" value="Beta-grasp_dom_sf"/>
</dbReference>
<dbReference type="InterPro" id="IPR052045">
    <property type="entry name" value="Sulfur_Carrier/Prot_Modifier"/>
</dbReference>
<dbReference type="PANTHER" id="PTHR38031">
    <property type="entry name" value="SULFUR CARRIER PROTEIN SLR0821-RELATED"/>
    <property type="match status" value="1"/>
</dbReference>
<dbReference type="SUPFAM" id="SSF54285">
    <property type="entry name" value="MoaD/ThiS"/>
    <property type="match status" value="1"/>
</dbReference>
<dbReference type="InterPro" id="IPR016155">
    <property type="entry name" value="Mopterin_synth/thiamin_S_b"/>
</dbReference>
<dbReference type="Pfam" id="PF02597">
    <property type="entry name" value="ThiS"/>
    <property type="match status" value="1"/>
</dbReference>
<evidence type="ECO:0000313" key="3">
    <source>
        <dbReference type="Proteomes" id="UP000315385"/>
    </source>
</evidence>
<evidence type="ECO:0000256" key="1">
    <source>
        <dbReference type="SAM" id="MobiDB-lite"/>
    </source>
</evidence>
<dbReference type="RefSeq" id="WP_142441943.1">
    <property type="nucleotide sequence ID" value="NZ_SESI01000001.1"/>
</dbReference>
<dbReference type="CDD" id="cd17505">
    <property type="entry name" value="Ubl_SAMP1_like"/>
    <property type="match status" value="1"/>
</dbReference>
<dbReference type="InterPro" id="IPR003749">
    <property type="entry name" value="ThiS/MoaD-like"/>
</dbReference>
<dbReference type="PANTHER" id="PTHR38031:SF1">
    <property type="entry name" value="SULFUR CARRIER PROTEIN CYSO"/>
    <property type="match status" value="1"/>
</dbReference>
<dbReference type="OrthoDB" id="98357at2157"/>
<proteinExistence type="predicted"/>
<dbReference type="InterPro" id="IPR010038">
    <property type="entry name" value="MoaD_arc-typ"/>
</dbReference>
<dbReference type="NCBIfam" id="NF041918">
    <property type="entry name" value="SAMP1"/>
    <property type="match status" value="1"/>
</dbReference>
<feature type="region of interest" description="Disordered" evidence="1">
    <location>
        <begin position="71"/>
        <end position="91"/>
    </location>
</feature>
<protein>
    <submittedName>
        <fullName evidence="2">MoaD/ThiS family protein</fullName>
    </submittedName>
</protein>
<dbReference type="EMBL" id="SESI01000001">
    <property type="protein sequence ID" value="TQQ81370.1"/>
    <property type="molecule type" value="Genomic_DNA"/>
</dbReference>
<dbReference type="NCBIfam" id="TIGR01687">
    <property type="entry name" value="moaD_arch"/>
    <property type="match status" value="1"/>
</dbReference>
<accession>A0A544QPL0</accession>
<dbReference type="Proteomes" id="UP000315385">
    <property type="component" value="Unassembled WGS sequence"/>
</dbReference>
<evidence type="ECO:0000313" key="2">
    <source>
        <dbReference type="EMBL" id="TQQ81370.1"/>
    </source>
</evidence>
<gene>
    <name evidence="2" type="ORF">EWF95_00010</name>
</gene>
<organism evidence="2 3">
    <name type="scientific">Halonotius roseus</name>
    <dbReference type="NCBI Taxonomy" id="2511997"/>
    <lineage>
        <taxon>Archaea</taxon>
        <taxon>Methanobacteriati</taxon>
        <taxon>Methanobacteriota</taxon>
        <taxon>Stenosarchaea group</taxon>
        <taxon>Halobacteria</taxon>
        <taxon>Halobacteriales</taxon>
        <taxon>Haloferacaceae</taxon>
        <taxon>Halonotius</taxon>
    </lineage>
</organism>
<dbReference type="InterPro" id="IPR054834">
    <property type="entry name" value="SAMP1_3"/>
</dbReference>
<reference evidence="2 3" key="1">
    <citation type="submission" date="2019-02" db="EMBL/GenBank/DDBJ databases">
        <title>Halonotius sp. a new haloqrchaeon isolated from saline water.</title>
        <authorList>
            <person name="Duran-Viseras A."/>
            <person name="Sanchez-Porro C."/>
            <person name="Ventosa A."/>
        </authorList>
    </citation>
    <scope>NUCLEOTIDE SEQUENCE [LARGE SCALE GENOMIC DNA]</scope>
    <source>
        <strain evidence="2 3">F9-27</strain>
    </source>
</reference>
<keyword evidence="3" id="KW-1185">Reference proteome</keyword>
<dbReference type="Gene3D" id="3.10.20.30">
    <property type="match status" value="1"/>
</dbReference>